<keyword evidence="9" id="KW-0406">Ion transport</keyword>
<comment type="caution">
    <text evidence="12">The sequence shown here is derived from an EMBL/GenBank/DDBJ whole genome shotgun (WGS) entry which is preliminary data.</text>
</comment>
<dbReference type="RefSeq" id="WP_171588568.1">
    <property type="nucleotide sequence ID" value="NZ_JABGBO010000005.1"/>
</dbReference>
<dbReference type="Proteomes" id="UP000541421">
    <property type="component" value="Unassembled WGS sequence"/>
</dbReference>
<protein>
    <submittedName>
        <fullName evidence="12">ABC transporter ATP-binding protein</fullName>
    </submittedName>
</protein>
<dbReference type="Gene3D" id="3.40.50.300">
    <property type="entry name" value="P-loop containing nucleotide triphosphate hydrolases"/>
    <property type="match status" value="1"/>
</dbReference>
<dbReference type="PROSITE" id="PS00211">
    <property type="entry name" value="ABC_TRANSPORTER_1"/>
    <property type="match status" value="1"/>
</dbReference>
<evidence type="ECO:0000256" key="5">
    <source>
        <dbReference type="ARBA" id="ARBA00022496"/>
    </source>
</evidence>
<dbReference type="GO" id="GO:0006826">
    <property type="term" value="P:iron ion transport"/>
    <property type="evidence" value="ECO:0007669"/>
    <property type="project" value="UniProtKB-KW"/>
</dbReference>
<accession>A0A7Y4L9X2</accession>
<keyword evidence="6" id="KW-0547">Nucleotide-binding</keyword>
<keyword evidence="7 12" id="KW-0067">ATP-binding</keyword>
<evidence type="ECO:0000256" key="1">
    <source>
        <dbReference type="ARBA" id="ARBA00004202"/>
    </source>
</evidence>
<keyword evidence="10" id="KW-0472">Membrane</keyword>
<dbReference type="InterPro" id="IPR003593">
    <property type="entry name" value="AAA+_ATPase"/>
</dbReference>
<evidence type="ECO:0000259" key="11">
    <source>
        <dbReference type="PROSITE" id="PS50893"/>
    </source>
</evidence>
<dbReference type="SUPFAM" id="SSF52540">
    <property type="entry name" value="P-loop containing nucleoside triphosphate hydrolases"/>
    <property type="match status" value="1"/>
</dbReference>
<dbReference type="PROSITE" id="PS50893">
    <property type="entry name" value="ABC_TRANSPORTER_2"/>
    <property type="match status" value="1"/>
</dbReference>
<evidence type="ECO:0000256" key="3">
    <source>
        <dbReference type="ARBA" id="ARBA00022448"/>
    </source>
</evidence>
<dbReference type="SMART" id="SM00382">
    <property type="entry name" value="AAA"/>
    <property type="match status" value="1"/>
</dbReference>
<dbReference type="EMBL" id="JABGBO010000005">
    <property type="protein sequence ID" value="NOL49583.1"/>
    <property type="molecule type" value="Genomic_DNA"/>
</dbReference>
<keyword evidence="5" id="KW-0410">Iron transport</keyword>
<keyword evidence="8" id="KW-0408">Iron</keyword>
<evidence type="ECO:0000256" key="7">
    <source>
        <dbReference type="ARBA" id="ARBA00022840"/>
    </source>
</evidence>
<proteinExistence type="inferred from homology"/>
<organism evidence="12 13">
    <name type="scientific">Pelistega europaea</name>
    <dbReference type="NCBI Taxonomy" id="106147"/>
    <lineage>
        <taxon>Bacteria</taxon>
        <taxon>Pseudomonadati</taxon>
        <taxon>Pseudomonadota</taxon>
        <taxon>Betaproteobacteria</taxon>
        <taxon>Burkholderiales</taxon>
        <taxon>Alcaligenaceae</taxon>
        <taxon>Pelistega</taxon>
    </lineage>
</organism>
<dbReference type="GO" id="GO:0005886">
    <property type="term" value="C:plasma membrane"/>
    <property type="evidence" value="ECO:0007669"/>
    <property type="project" value="UniProtKB-SubCell"/>
</dbReference>
<dbReference type="CDD" id="cd03214">
    <property type="entry name" value="ABC_Iron-Siderophores_B12_Hemin"/>
    <property type="match status" value="1"/>
</dbReference>
<evidence type="ECO:0000313" key="12">
    <source>
        <dbReference type="EMBL" id="NOL49583.1"/>
    </source>
</evidence>
<name>A0A7Y4L9X2_9BURK</name>
<reference evidence="12 13" key="1">
    <citation type="submission" date="2020-05" db="EMBL/GenBank/DDBJ databases">
        <authorList>
            <person name="Niu N."/>
        </authorList>
    </citation>
    <scope>NUCLEOTIDE SEQUENCE [LARGE SCALE GENOMIC DNA]</scope>
    <source>
        <strain evidence="12 13">LMG10982</strain>
    </source>
</reference>
<comment type="subcellular location">
    <subcellularLocation>
        <location evidence="1">Cell membrane</location>
        <topology evidence="1">Peripheral membrane protein</topology>
    </subcellularLocation>
</comment>
<evidence type="ECO:0000256" key="4">
    <source>
        <dbReference type="ARBA" id="ARBA00022475"/>
    </source>
</evidence>
<evidence type="ECO:0000256" key="9">
    <source>
        <dbReference type="ARBA" id="ARBA00023065"/>
    </source>
</evidence>
<keyword evidence="13" id="KW-1185">Reference proteome</keyword>
<evidence type="ECO:0000256" key="6">
    <source>
        <dbReference type="ARBA" id="ARBA00022741"/>
    </source>
</evidence>
<evidence type="ECO:0000256" key="2">
    <source>
        <dbReference type="ARBA" id="ARBA00005417"/>
    </source>
</evidence>
<dbReference type="InterPro" id="IPR003439">
    <property type="entry name" value="ABC_transporter-like_ATP-bd"/>
</dbReference>
<evidence type="ECO:0000313" key="13">
    <source>
        <dbReference type="Proteomes" id="UP000541421"/>
    </source>
</evidence>
<dbReference type="PANTHER" id="PTHR42771:SF2">
    <property type="entry name" value="IRON(3+)-HYDROXAMATE IMPORT ATP-BINDING PROTEIN FHUC"/>
    <property type="match status" value="1"/>
</dbReference>
<feature type="domain" description="ABC transporter" evidence="11">
    <location>
        <begin position="2"/>
        <end position="238"/>
    </location>
</feature>
<dbReference type="PANTHER" id="PTHR42771">
    <property type="entry name" value="IRON(3+)-HYDROXAMATE IMPORT ATP-BINDING PROTEIN FHUC"/>
    <property type="match status" value="1"/>
</dbReference>
<evidence type="ECO:0000256" key="10">
    <source>
        <dbReference type="ARBA" id="ARBA00023136"/>
    </source>
</evidence>
<dbReference type="Pfam" id="PF00005">
    <property type="entry name" value="ABC_tran"/>
    <property type="match status" value="1"/>
</dbReference>
<dbReference type="AlphaFoldDB" id="A0A7Y4L9X2"/>
<keyword evidence="4" id="KW-1003">Cell membrane</keyword>
<evidence type="ECO:0000256" key="8">
    <source>
        <dbReference type="ARBA" id="ARBA00023004"/>
    </source>
</evidence>
<dbReference type="FunFam" id="3.40.50.300:FF:000134">
    <property type="entry name" value="Iron-enterobactin ABC transporter ATP-binding protein"/>
    <property type="match status" value="1"/>
</dbReference>
<gene>
    <name evidence="12" type="ORF">HKX40_05480</name>
</gene>
<dbReference type="InterPro" id="IPR017871">
    <property type="entry name" value="ABC_transporter-like_CS"/>
</dbReference>
<dbReference type="GO" id="GO:0005524">
    <property type="term" value="F:ATP binding"/>
    <property type="evidence" value="ECO:0007669"/>
    <property type="project" value="UniProtKB-KW"/>
</dbReference>
<dbReference type="InterPro" id="IPR027417">
    <property type="entry name" value="P-loop_NTPase"/>
</dbReference>
<dbReference type="GO" id="GO:0016887">
    <property type="term" value="F:ATP hydrolysis activity"/>
    <property type="evidence" value="ECO:0007669"/>
    <property type="project" value="InterPro"/>
</dbReference>
<dbReference type="InterPro" id="IPR051535">
    <property type="entry name" value="Siderophore_ABC-ATPase"/>
</dbReference>
<keyword evidence="3" id="KW-0813">Transport</keyword>
<comment type="similarity">
    <text evidence="2">Belongs to the ABC transporter superfamily.</text>
</comment>
<sequence>MITVNHLTLSYDSNVILDDVSCDIQAGSVTILIGKNGCGKSTLLRSMARLLKPTQGQIYLNGEDIYQLSAKEFALQVALLSQSHPITESITVEQLVRYGRYPYHHFFSKWTQEDEYCVERALFLTQMHSLAKKTLDSLSGGQRQRAWIAMVLAQNTPYIFMDEPTTYLDLSYQLEVLDLLKNLNQEHGKTIVMVLHDLNLAARYADTIIAVNNQRIEAVAPPEELIESSMIKHIFGLENKVIQDPIHLTPLCIPLSKSLL</sequence>